<dbReference type="Proteomes" id="UP000188246">
    <property type="component" value="Chromosome"/>
</dbReference>
<sequence>MNQELHLKPYRTMDIQPMWELTYQNDLEWMKWNGPYFNDPILELGSYKHEAHAYFVNSPLTAIIEYKHQLVGQVFAYWDDGAMKHWLEIGICIYDSRFWNLGIGETAIKHWISYLFNKLPTITRVGFTTWSGNKGMMAIGEKLNMTQEARIRKVRVVNDTYYDSIRYGVLREEWHM</sequence>
<protein>
    <submittedName>
        <fullName evidence="2">GNAT family N-acetyltransferase</fullName>
    </submittedName>
</protein>
<proteinExistence type="predicted"/>
<dbReference type="GO" id="GO:0016747">
    <property type="term" value="F:acyltransferase activity, transferring groups other than amino-acyl groups"/>
    <property type="evidence" value="ECO:0007669"/>
    <property type="project" value="InterPro"/>
</dbReference>
<dbReference type="SUPFAM" id="SSF55729">
    <property type="entry name" value="Acyl-CoA N-acyltransferases (Nat)"/>
    <property type="match status" value="1"/>
</dbReference>
<reference evidence="2 3" key="1">
    <citation type="journal article" date="2010" name="Int. J. Syst. Evol. Microbiol.">
        <title>Vagococcus penaei sp. nov., isolated from spoilage microbiota of cooked shrimp (Penaeus vannamei).</title>
        <authorList>
            <person name="Jaffres E."/>
            <person name="Prevost H."/>
            <person name="Rossero A."/>
            <person name="Joffraud J.J."/>
            <person name="Dousset X."/>
        </authorList>
    </citation>
    <scope>NUCLEOTIDE SEQUENCE [LARGE SCALE GENOMIC DNA]</scope>
    <source>
        <strain evidence="2 3">CD276</strain>
    </source>
</reference>
<dbReference type="STRING" id="633807.BW732_01465"/>
<dbReference type="InterPro" id="IPR000182">
    <property type="entry name" value="GNAT_dom"/>
</dbReference>
<evidence type="ECO:0000313" key="2">
    <source>
        <dbReference type="EMBL" id="AQP54755.1"/>
    </source>
</evidence>
<dbReference type="EMBL" id="CP019609">
    <property type="protein sequence ID" value="AQP54755.1"/>
    <property type="molecule type" value="Genomic_DNA"/>
</dbReference>
<evidence type="ECO:0000259" key="1">
    <source>
        <dbReference type="PROSITE" id="PS51186"/>
    </source>
</evidence>
<name>A0A1Q2D8W0_9ENTE</name>
<gene>
    <name evidence="2" type="ORF">BW732_01465</name>
</gene>
<keyword evidence="3" id="KW-1185">Reference proteome</keyword>
<dbReference type="Pfam" id="PF13302">
    <property type="entry name" value="Acetyltransf_3"/>
    <property type="match status" value="1"/>
</dbReference>
<keyword evidence="2" id="KW-0808">Transferase</keyword>
<dbReference type="PROSITE" id="PS51186">
    <property type="entry name" value="GNAT"/>
    <property type="match status" value="1"/>
</dbReference>
<dbReference type="InterPro" id="IPR016181">
    <property type="entry name" value="Acyl_CoA_acyltransferase"/>
</dbReference>
<accession>A0A1Q2D8W0</accession>
<dbReference type="KEGG" id="vpi:BW732_01465"/>
<dbReference type="PANTHER" id="PTHR43415:SF4">
    <property type="entry name" value="N-ACETYLTRANSFERASE DOMAIN-CONTAINING PROTEIN"/>
    <property type="match status" value="1"/>
</dbReference>
<feature type="domain" description="N-acetyltransferase" evidence="1">
    <location>
        <begin position="5"/>
        <end position="168"/>
    </location>
</feature>
<dbReference type="PANTHER" id="PTHR43415">
    <property type="entry name" value="SPERMIDINE N(1)-ACETYLTRANSFERASE"/>
    <property type="match status" value="1"/>
</dbReference>
<dbReference type="Gene3D" id="3.40.630.30">
    <property type="match status" value="1"/>
</dbReference>
<dbReference type="AlphaFoldDB" id="A0A1Q2D8W0"/>
<evidence type="ECO:0000313" key="3">
    <source>
        <dbReference type="Proteomes" id="UP000188246"/>
    </source>
</evidence>
<organism evidence="2 3">
    <name type="scientific">Vagococcus penaei</name>
    <dbReference type="NCBI Taxonomy" id="633807"/>
    <lineage>
        <taxon>Bacteria</taxon>
        <taxon>Bacillati</taxon>
        <taxon>Bacillota</taxon>
        <taxon>Bacilli</taxon>
        <taxon>Lactobacillales</taxon>
        <taxon>Enterococcaceae</taxon>
        <taxon>Vagococcus</taxon>
    </lineage>
</organism>